<dbReference type="InterPro" id="IPR000719">
    <property type="entry name" value="Prot_kinase_dom"/>
</dbReference>
<reference evidence="4" key="1">
    <citation type="submission" date="2013-07" db="EMBL/GenBank/DDBJ databases">
        <title>The genome of Eucalyptus grandis.</title>
        <authorList>
            <person name="Schmutz J."/>
            <person name="Hayes R."/>
            <person name="Myburg A."/>
            <person name="Tuskan G."/>
            <person name="Grattapaglia D."/>
            <person name="Rokhsar D.S."/>
        </authorList>
    </citation>
    <scope>NUCLEOTIDE SEQUENCE</scope>
    <source>
        <tissue evidence="4">Leaf extractions</tissue>
    </source>
</reference>
<sequence length="284" mass="31734">MYTFMNKFDPNGNHSLNNIGVNLKSERDIKVRIDYDGYKYKLHISLAYSGNSLISVLNHSIRMSETVPSLVSRLATDGFRRVYRGFISDPPVEVAVKKISATSKQGERKYLVEICTIGRVRHKNISLGWETQYKILTGLASTLLYLHEECGNPVVHQDVKPNNVMMDSKYNAYLGDFGLARLLQNDASVTTILVGTPGKATLEPAMYSFGMVVLEVVCGRRSKGIMEENSLCVDGKMGGQSEEEQVKGALIVGIAWLHLYSAFRPRIQKVVQNLNKPLMELPES</sequence>
<dbReference type="OMA" id="DSKYNAY"/>
<dbReference type="Gene3D" id="2.60.120.200">
    <property type="match status" value="1"/>
</dbReference>
<evidence type="ECO:0000259" key="3">
    <source>
        <dbReference type="PROSITE" id="PS50011"/>
    </source>
</evidence>
<dbReference type="Pfam" id="PF00069">
    <property type="entry name" value="Pkinase"/>
    <property type="match status" value="1"/>
</dbReference>
<feature type="domain" description="Protein kinase" evidence="3">
    <location>
        <begin position="1"/>
        <end position="284"/>
    </location>
</feature>
<dbReference type="Gramene" id="KCW80396">
    <property type="protein sequence ID" value="KCW80396"/>
    <property type="gene ID" value="EUGRSUZ_C01757"/>
</dbReference>
<dbReference type="GO" id="GO:0005886">
    <property type="term" value="C:plasma membrane"/>
    <property type="evidence" value="ECO:0000318"/>
    <property type="project" value="GO_Central"/>
</dbReference>
<keyword evidence="2" id="KW-0067">ATP-binding</keyword>
<accession>A0A059CQD9</accession>
<dbReference type="SMART" id="SM00220">
    <property type="entry name" value="S_TKc"/>
    <property type="match status" value="1"/>
</dbReference>
<keyword evidence="1" id="KW-0547">Nucleotide-binding</keyword>
<dbReference type="SUPFAM" id="SSF56112">
    <property type="entry name" value="Protein kinase-like (PK-like)"/>
    <property type="match status" value="1"/>
</dbReference>
<dbReference type="EMBL" id="KK198755">
    <property type="protein sequence ID" value="KCW80396.1"/>
    <property type="molecule type" value="Genomic_DNA"/>
</dbReference>
<organism evidence="4">
    <name type="scientific">Eucalyptus grandis</name>
    <name type="common">Flooded gum</name>
    <dbReference type="NCBI Taxonomy" id="71139"/>
    <lineage>
        <taxon>Eukaryota</taxon>
        <taxon>Viridiplantae</taxon>
        <taxon>Streptophyta</taxon>
        <taxon>Embryophyta</taxon>
        <taxon>Tracheophyta</taxon>
        <taxon>Spermatophyta</taxon>
        <taxon>Magnoliopsida</taxon>
        <taxon>eudicotyledons</taxon>
        <taxon>Gunneridae</taxon>
        <taxon>Pentapetalae</taxon>
        <taxon>rosids</taxon>
        <taxon>malvids</taxon>
        <taxon>Myrtales</taxon>
        <taxon>Myrtaceae</taxon>
        <taxon>Myrtoideae</taxon>
        <taxon>Eucalypteae</taxon>
        <taxon>Eucalyptus</taxon>
    </lineage>
</organism>
<dbReference type="InterPro" id="IPR013320">
    <property type="entry name" value="ConA-like_dom_sf"/>
</dbReference>
<dbReference type="InterPro" id="IPR050528">
    <property type="entry name" value="L-type_Lectin-RKs"/>
</dbReference>
<dbReference type="InterPro" id="IPR008271">
    <property type="entry name" value="Ser/Thr_kinase_AS"/>
</dbReference>
<dbReference type="AlphaFoldDB" id="A0A059CQD9"/>
<gene>
    <name evidence="4" type="ORF">EUGRSUZ_C01757</name>
</gene>
<evidence type="ECO:0000256" key="2">
    <source>
        <dbReference type="ARBA" id="ARBA00022840"/>
    </source>
</evidence>
<dbReference type="PANTHER" id="PTHR27007">
    <property type="match status" value="1"/>
</dbReference>
<evidence type="ECO:0000313" key="4">
    <source>
        <dbReference type="EMBL" id="KCW80396.1"/>
    </source>
</evidence>
<proteinExistence type="predicted"/>
<name>A0A059CQD9_EUCGR</name>
<dbReference type="InterPro" id="IPR011009">
    <property type="entry name" value="Kinase-like_dom_sf"/>
</dbReference>
<dbReference type="GO" id="GO:0004672">
    <property type="term" value="F:protein kinase activity"/>
    <property type="evidence" value="ECO:0007669"/>
    <property type="project" value="InterPro"/>
</dbReference>
<dbReference type="GO" id="GO:0005524">
    <property type="term" value="F:ATP binding"/>
    <property type="evidence" value="ECO:0007669"/>
    <property type="project" value="UniProtKB-KW"/>
</dbReference>
<dbReference type="STRING" id="71139.A0A059CQD9"/>
<dbReference type="InParanoid" id="A0A059CQD9"/>
<dbReference type="SUPFAM" id="SSF49899">
    <property type="entry name" value="Concanavalin A-like lectins/glucanases"/>
    <property type="match status" value="1"/>
</dbReference>
<dbReference type="PROSITE" id="PS50011">
    <property type="entry name" value="PROTEIN_KINASE_DOM"/>
    <property type="match status" value="1"/>
</dbReference>
<dbReference type="Gene3D" id="1.10.510.10">
    <property type="entry name" value="Transferase(Phosphotransferase) domain 1"/>
    <property type="match status" value="1"/>
</dbReference>
<evidence type="ECO:0000256" key="1">
    <source>
        <dbReference type="ARBA" id="ARBA00022741"/>
    </source>
</evidence>
<dbReference type="PROSITE" id="PS00108">
    <property type="entry name" value="PROTEIN_KINASE_ST"/>
    <property type="match status" value="1"/>
</dbReference>
<protein>
    <recommendedName>
        <fullName evidence="3">Protein kinase domain-containing protein</fullName>
    </recommendedName>
</protein>